<protein>
    <submittedName>
        <fullName evidence="1">Uncharacterized protein</fullName>
    </submittedName>
</protein>
<sequence>MPDREGLRALHRLCCNSASGANWRPTRFEDESTLSRFACCVCHVIPSTTVMPPCSHLLCEQCLTGSVRQDGERVCPLDVEPFSEDECQMIKLPSKTKQNLKAHCWNEDDGCEFVGTIEDVLLHYDRECAFHALQCPRCDGRILRTGLAAHYVAGCSENVPSAGGAPNNRQDSPSVGCDASVMQGQLPTIQRQVTELPRTPDSKLLQDIRRAVSDLESSCLRGMTGIEANVCSMVTRQLNAGMEELKALIRDPGSNHMSTMQSQINEPVEQSRGLCESLLQEVVRVLRASGSELKDVKAQLETVTPLLRASESRLMENANSDVQKIAHVVKDTGRELKEHISTVEANLCSTLSDQHQSLQGELDRFQQKESTGNEGVLAAADVVKEDDMPWRTEKKLILRKLEVFAEESLKSLEFLRKQMYWYDKKPWVSDKRNPGLKTKQQEKGREGREVSARGRRVEKRKEEEKNEVTGREGSGERYEGRLHWVLPQSGDTASSRSSASSALSLQLFLEALVALARTPGVFSVGAAEGERGHTRLYPWLTHYTHGDQDSSVPARTSVSRSSRECYAVLSDGPEHREPAL</sequence>
<accession>A0ACB7RJ43</accession>
<evidence type="ECO:0000313" key="2">
    <source>
        <dbReference type="Proteomes" id="UP000821845"/>
    </source>
</evidence>
<keyword evidence="2" id="KW-1185">Reference proteome</keyword>
<comment type="caution">
    <text evidence="1">The sequence shown here is derived from an EMBL/GenBank/DDBJ whole genome shotgun (WGS) entry which is preliminary data.</text>
</comment>
<organism evidence="1 2">
    <name type="scientific">Hyalomma asiaticum</name>
    <name type="common">Tick</name>
    <dbReference type="NCBI Taxonomy" id="266040"/>
    <lineage>
        <taxon>Eukaryota</taxon>
        <taxon>Metazoa</taxon>
        <taxon>Ecdysozoa</taxon>
        <taxon>Arthropoda</taxon>
        <taxon>Chelicerata</taxon>
        <taxon>Arachnida</taxon>
        <taxon>Acari</taxon>
        <taxon>Parasitiformes</taxon>
        <taxon>Ixodida</taxon>
        <taxon>Ixodoidea</taxon>
        <taxon>Ixodidae</taxon>
        <taxon>Hyalomminae</taxon>
        <taxon>Hyalomma</taxon>
    </lineage>
</organism>
<reference evidence="1" key="1">
    <citation type="submission" date="2020-05" db="EMBL/GenBank/DDBJ databases">
        <title>Large-scale comparative analyses of tick genomes elucidate their genetic diversity and vector capacities.</title>
        <authorList>
            <person name="Jia N."/>
            <person name="Wang J."/>
            <person name="Shi W."/>
            <person name="Du L."/>
            <person name="Sun Y."/>
            <person name="Zhan W."/>
            <person name="Jiang J."/>
            <person name="Wang Q."/>
            <person name="Zhang B."/>
            <person name="Ji P."/>
            <person name="Sakyi L.B."/>
            <person name="Cui X."/>
            <person name="Yuan T."/>
            <person name="Jiang B."/>
            <person name="Yang W."/>
            <person name="Lam T.T.-Y."/>
            <person name="Chang Q."/>
            <person name="Ding S."/>
            <person name="Wang X."/>
            <person name="Zhu J."/>
            <person name="Ruan X."/>
            <person name="Zhao L."/>
            <person name="Wei J."/>
            <person name="Que T."/>
            <person name="Du C."/>
            <person name="Cheng J."/>
            <person name="Dai P."/>
            <person name="Han X."/>
            <person name="Huang E."/>
            <person name="Gao Y."/>
            <person name="Liu J."/>
            <person name="Shao H."/>
            <person name="Ye R."/>
            <person name="Li L."/>
            <person name="Wei W."/>
            <person name="Wang X."/>
            <person name="Wang C."/>
            <person name="Yang T."/>
            <person name="Huo Q."/>
            <person name="Li W."/>
            <person name="Guo W."/>
            <person name="Chen H."/>
            <person name="Zhou L."/>
            <person name="Ni X."/>
            <person name="Tian J."/>
            <person name="Zhou Y."/>
            <person name="Sheng Y."/>
            <person name="Liu T."/>
            <person name="Pan Y."/>
            <person name="Xia L."/>
            <person name="Li J."/>
            <person name="Zhao F."/>
            <person name="Cao W."/>
        </authorList>
    </citation>
    <scope>NUCLEOTIDE SEQUENCE</scope>
    <source>
        <strain evidence="1">Hyas-2018</strain>
    </source>
</reference>
<evidence type="ECO:0000313" key="1">
    <source>
        <dbReference type="EMBL" id="KAH6921731.1"/>
    </source>
</evidence>
<gene>
    <name evidence="1" type="ORF">HPB50_004380</name>
</gene>
<proteinExistence type="predicted"/>
<dbReference type="EMBL" id="CM023489">
    <property type="protein sequence ID" value="KAH6921731.1"/>
    <property type="molecule type" value="Genomic_DNA"/>
</dbReference>
<name>A0ACB7RJ43_HYAAI</name>
<dbReference type="Proteomes" id="UP000821845">
    <property type="component" value="Chromosome 9"/>
</dbReference>